<dbReference type="SUPFAM" id="SSF46785">
    <property type="entry name" value="Winged helix' DNA-binding domain"/>
    <property type="match status" value="1"/>
</dbReference>
<name>A0ABT6IN74_9PSED</name>
<evidence type="ECO:0000256" key="1">
    <source>
        <dbReference type="ARBA" id="ARBA00009437"/>
    </source>
</evidence>
<proteinExistence type="inferred from homology"/>
<dbReference type="PANTHER" id="PTHR30537:SF17">
    <property type="entry name" value="LYSR-FAMILY REGULATORY PROTEIN"/>
    <property type="match status" value="1"/>
</dbReference>
<dbReference type="InterPro" id="IPR058163">
    <property type="entry name" value="LysR-type_TF_proteobact-type"/>
</dbReference>
<comment type="caution">
    <text evidence="7">The sequence shown here is derived from an EMBL/GenBank/DDBJ whole genome shotgun (WGS) entry which is preliminary data.</text>
</comment>
<keyword evidence="2" id="KW-0805">Transcription regulation</keyword>
<dbReference type="Gene3D" id="3.40.190.290">
    <property type="match status" value="1"/>
</dbReference>
<dbReference type="PANTHER" id="PTHR30537">
    <property type="entry name" value="HTH-TYPE TRANSCRIPTIONAL REGULATOR"/>
    <property type="match status" value="1"/>
</dbReference>
<accession>A0ABT6IN74</accession>
<dbReference type="InterPro" id="IPR036388">
    <property type="entry name" value="WH-like_DNA-bd_sf"/>
</dbReference>
<dbReference type="EMBL" id="JAPDIQ010000016">
    <property type="protein sequence ID" value="MDH4765917.1"/>
    <property type="molecule type" value="Genomic_DNA"/>
</dbReference>
<dbReference type="PROSITE" id="PS50931">
    <property type="entry name" value="HTH_LYSR"/>
    <property type="match status" value="1"/>
</dbReference>
<gene>
    <name evidence="7" type="ORF">OMP44_23775</name>
</gene>
<dbReference type="CDD" id="cd08422">
    <property type="entry name" value="PBP2_CrgA_like"/>
    <property type="match status" value="1"/>
</dbReference>
<evidence type="ECO:0000256" key="4">
    <source>
        <dbReference type="ARBA" id="ARBA00023163"/>
    </source>
</evidence>
<keyword evidence="3" id="KW-0238">DNA-binding</keyword>
<dbReference type="InterPro" id="IPR005119">
    <property type="entry name" value="LysR_subst-bd"/>
</dbReference>
<protein>
    <submittedName>
        <fullName evidence="7">LysR substrate-binding domain-containing protein</fullName>
    </submittedName>
</protein>
<dbReference type="InterPro" id="IPR036390">
    <property type="entry name" value="WH_DNA-bd_sf"/>
</dbReference>
<dbReference type="Gene3D" id="1.10.10.10">
    <property type="entry name" value="Winged helix-like DNA-binding domain superfamily/Winged helix DNA-binding domain"/>
    <property type="match status" value="1"/>
</dbReference>
<dbReference type="Proteomes" id="UP001157461">
    <property type="component" value="Unassembled WGS sequence"/>
</dbReference>
<evidence type="ECO:0000256" key="5">
    <source>
        <dbReference type="SAM" id="MobiDB-lite"/>
    </source>
</evidence>
<evidence type="ECO:0000313" key="7">
    <source>
        <dbReference type="EMBL" id="MDH4765917.1"/>
    </source>
</evidence>
<feature type="region of interest" description="Disordered" evidence="5">
    <location>
        <begin position="302"/>
        <end position="325"/>
    </location>
</feature>
<reference evidence="7 8" key="1">
    <citation type="submission" date="2022-10" db="EMBL/GenBank/DDBJ databases">
        <title>A novel Pseudomonas species, isolated from Passiflora incarnata leaves.</title>
        <authorList>
            <person name="Cueva-Yesquen L.G."/>
            <person name="Fantinatti-Garboggini F."/>
        </authorList>
    </citation>
    <scope>NUCLEOTIDE SEQUENCE [LARGE SCALE GENOMIC DNA]</scope>
    <source>
        <strain evidence="7 8">CBMAI 2609</strain>
    </source>
</reference>
<dbReference type="RefSeq" id="WP_280311483.1">
    <property type="nucleotide sequence ID" value="NZ_JAPDIQ010000016.1"/>
</dbReference>
<keyword evidence="4" id="KW-0804">Transcription</keyword>
<dbReference type="Pfam" id="PF03466">
    <property type="entry name" value="LysR_substrate"/>
    <property type="match status" value="1"/>
</dbReference>
<dbReference type="SUPFAM" id="SSF53850">
    <property type="entry name" value="Periplasmic binding protein-like II"/>
    <property type="match status" value="1"/>
</dbReference>
<comment type="similarity">
    <text evidence="1">Belongs to the LysR transcriptional regulatory family.</text>
</comment>
<organism evidence="7 8">
    <name type="scientific">Pseudomonas flavocrustae</name>
    <dbReference type="NCBI Taxonomy" id="2991719"/>
    <lineage>
        <taxon>Bacteria</taxon>
        <taxon>Pseudomonadati</taxon>
        <taxon>Pseudomonadota</taxon>
        <taxon>Gammaproteobacteria</taxon>
        <taxon>Pseudomonadales</taxon>
        <taxon>Pseudomonadaceae</taxon>
        <taxon>Pseudomonas</taxon>
    </lineage>
</organism>
<sequence>MDILGLISTYIKVVEAGSIAGAARGLGLSAAAVSQSLTRLEAHLGVRLLSRTTRRLAMTESGARYFDKVRHIPQEVESAAQSATLESEPQGALRVATTAAFGRHLLAPLLPTFKRRYPGIDIELIGSDWRLDHRLEQIDVSLRIKAQLSDSLVARRIASRAFLFCAAPAYLAHAGTPRTPEDLQQHACLLFRYPTDGRYLPWRFERDGQVFEAATRPGFVCDDIDMLAQIAVNGGGIARLADFVALPLIEGGQLVPLFGAEGQGVTSARSEAMDIYACVAERSALTGKVRAFIDFLEQALQPKSGQGPGRDPDQGRALRRGVPGC</sequence>
<evidence type="ECO:0000259" key="6">
    <source>
        <dbReference type="PROSITE" id="PS50931"/>
    </source>
</evidence>
<evidence type="ECO:0000313" key="8">
    <source>
        <dbReference type="Proteomes" id="UP001157461"/>
    </source>
</evidence>
<dbReference type="Pfam" id="PF00126">
    <property type="entry name" value="HTH_1"/>
    <property type="match status" value="1"/>
</dbReference>
<keyword evidence="8" id="KW-1185">Reference proteome</keyword>
<feature type="domain" description="HTH lysR-type" evidence="6">
    <location>
        <begin position="1"/>
        <end position="59"/>
    </location>
</feature>
<evidence type="ECO:0000256" key="2">
    <source>
        <dbReference type="ARBA" id="ARBA00023015"/>
    </source>
</evidence>
<evidence type="ECO:0000256" key="3">
    <source>
        <dbReference type="ARBA" id="ARBA00023125"/>
    </source>
</evidence>
<dbReference type="InterPro" id="IPR000847">
    <property type="entry name" value="LysR_HTH_N"/>
</dbReference>